<evidence type="ECO:0000256" key="2">
    <source>
        <dbReference type="ARBA" id="ARBA00023136"/>
    </source>
</evidence>
<reference evidence="10" key="3">
    <citation type="submission" date="2025-08" db="UniProtKB">
        <authorList>
            <consortium name="Ensembl"/>
        </authorList>
    </citation>
    <scope>IDENTIFICATION</scope>
</reference>
<reference evidence="11" key="1">
    <citation type="journal article" date="2014" name="PLoS ONE">
        <title>The genome and linkage map of the northern pike (Esox lucius): conserved synteny revealed between the salmonid sister group and the Neoteleostei.</title>
        <authorList>
            <person name="Rondeau E.B."/>
            <person name="Minkley D.R."/>
            <person name="Leong J.S."/>
            <person name="Messmer A.M."/>
            <person name="Jantzen J.R."/>
            <person name="von Schalburg K.R."/>
            <person name="Lemon C."/>
            <person name="Bird N.H."/>
            <person name="Koop B.F."/>
        </authorList>
    </citation>
    <scope>NUCLEOTIDE SEQUENCE</scope>
</reference>
<feature type="signal peptide" evidence="7">
    <location>
        <begin position="1"/>
        <end position="18"/>
    </location>
</feature>
<dbReference type="GO" id="GO:0017154">
    <property type="term" value="F:semaphorin receptor activity"/>
    <property type="evidence" value="ECO:0007669"/>
    <property type="project" value="InterPro"/>
</dbReference>
<dbReference type="SMART" id="SM00630">
    <property type="entry name" value="Sema"/>
    <property type="match status" value="1"/>
</dbReference>
<keyword evidence="3" id="KW-1015">Disulfide bond</keyword>
<dbReference type="RefSeq" id="XP_010864754.3">
    <property type="nucleotide sequence ID" value="XM_010866452.5"/>
</dbReference>
<dbReference type="Pfam" id="PF20170">
    <property type="entry name" value="Plexin_RBD"/>
    <property type="match status" value="1"/>
</dbReference>
<evidence type="ECO:0000256" key="7">
    <source>
        <dbReference type="SAM" id="SignalP"/>
    </source>
</evidence>
<reference evidence="10" key="4">
    <citation type="submission" date="2025-09" db="UniProtKB">
        <authorList>
            <consortium name="Ensembl"/>
        </authorList>
    </citation>
    <scope>IDENTIFICATION</scope>
</reference>
<evidence type="ECO:0000313" key="10">
    <source>
        <dbReference type="Ensembl" id="ENSELUP00000006305.3"/>
    </source>
</evidence>
<feature type="transmembrane region" description="Helical" evidence="6">
    <location>
        <begin position="860"/>
        <end position="883"/>
    </location>
</feature>
<dbReference type="Gene3D" id="2.130.10.10">
    <property type="entry name" value="YVTN repeat-like/Quinoprotein amine dehydrogenase"/>
    <property type="match status" value="2"/>
</dbReference>
<evidence type="ECO:0000256" key="3">
    <source>
        <dbReference type="ARBA" id="ARBA00023157"/>
    </source>
</evidence>
<sequence>MWAVFFSFFLAGVNFVWGLDTQTFDGEVRDFAVGDTFVYVVTDYRLYQLNHNFTNVTTREEHNFRVNILLPFIKNKTLITCGSKTCGYCEILDLNNISKSVHFEDIFVGSSNRSSSIGFIVDVGTESFIMAGKSKAVNSCPDDKYFLVLRNTQEGQNGGTFSISDDGSTPYVDTRKKESFHFVDGFQISSYIYLFSNVPEEHNVRLTWFRGTTGKAATLKSFRGAQLGCCEDMERRRLLSSSVIPSPSVPQGKVLWAGVFTGNHTLDPVNNVLAVFDISPSAEQTTDPDLCFGDCLPNKPTTKLIKLKPLMVVFKYSSMTSVLAARHNSWIIFFIGTQDGQLIKLAVDKNNKVACPRVLYKSADDLHLFPKMHLDPVDSQHVYMALRNEMMRVPVAQCSGHKSLKECWLAQDPYCGWCMSESRCSFLYDCLPPSNWISIPDDYNQQRIVSHQVEKGSSGEKITLTAKVHLNVIGTESPLFACNFSGDLCDTASPGPEFPQCYCLFSSGKLPAKGLDVSVKIRVGKAALSEKLMLTNCSDITGPPTFDLCSRCMTAGCSWNNNACSWTGSANSGPIQDICRHSQSGMNYSEPEIVSIEPSVLSFHGRNHALMTGKNLDHVVRVHMQSHISCLPNESPVWNHTGSNLTFHIPSGDKGSVSVCVVLPDGRCVGKATVTYRSSPTCTGLSPANAWTSGNRRISILGSHLEFVEGVVHAGQIITTHYSSGELWYHTPPYGVEEDLPVTTSVSLRVANQTLACASQLTYHHDPQFTSFTTTRTGNDLRVTIEKKADKFNITPSEISVLGVLGENQYVECVMEIIETSNGTDSVICEIKNTPNVNILSLEIRIGNFTKNLKPPTTPYLQVTLVVITIIIIIISGVVWYFYSKQRKMAAQMNRQLEELECDIRNDIRQGFVDMQTERCDLIENVGAIPFLDYKHFASRIFFPDGGPMMTSCIKDIGQDTVKVQLDMSCQALSRLIRDQVFLTTFVHTLEEQKNFNIKEKCAVASLLTVALHGDLPYLTQVMEDLLRALMEQPSNSQAKLMLRRTQSIVEKMLTNWMSICLYGFLRESVGQHLFLLVCALTHQMSKGPVDSVTEKALYTLNEDWLLWQAQDFSPMRLKVLFAVGTDGEVSEPLEVSALDCDTVEQVKEKILLAFKSKFGFPYNTPLRDIHIEYENNGRFVPLEEVDASSKVIGDVTMLNTLKHYKVPDGASIKVLSKTHPPLSPQGSLKDDQNYSTKYFHLIDPDIEQNQKNPERKKLKLKEVYLTKLLSTKVAVHSFVENLFRAIWGTSDLKAPPAVKYFFDFLDAQAENKRINDPDVLHIWKTNSLPLRFWVNILKNPQFVFDMEKTPPLDGCLSVIAQAFMDSFSLAEKQLGKHDPTNKLLYAKDIPQYKQEVRNYYKQVRNQSPISSSEFQEYLREESKKHENEFNESAALRELYKYLQQYFDEIKCRLKMQLDSNGAPMDLMDQLHRVKSLFDGLKSCSWN</sequence>
<dbReference type="GeneID" id="105007494"/>
<dbReference type="GO" id="GO:0008360">
    <property type="term" value="P:regulation of cell shape"/>
    <property type="evidence" value="ECO:0007669"/>
    <property type="project" value="TreeGrafter"/>
</dbReference>
<dbReference type="Proteomes" id="UP000265140">
    <property type="component" value="Chromosome 23"/>
</dbReference>
<dbReference type="InterPro" id="IPR013783">
    <property type="entry name" value="Ig-like_fold"/>
</dbReference>
<dbReference type="InterPro" id="IPR002165">
    <property type="entry name" value="Plexin_repeat"/>
</dbReference>
<comment type="subcellular location">
    <subcellularLocation>
        <location evidence="1">Membrane</location>
    </subcellularLocation>
</comment>
<dbReference type="STRING" id="8010.ENSELUP00000006305"/>
<accession>A0A3P8XP23</accession>
<evidence type="ECO:0000256" key="4">
    <source>
        <dbReference type="ARBA" id="ARBA00023180"/>
    </source>
</evidence>
<dbReference type="SMART" id="SM00423">
    <property type="entry name" value="PSI"/>
    <property type="match status" value="1"/>
</dbReference>
<name>A0A3P8XP23_ESOLU</name>
<dbReference type="GO" id="GO:0002116">
    <property type="term" value="C:semaphorin receptor complex"/>
    <property type="evidence" value="ECO:0007669"/>
    <property type="project" value="TreeGrafter"/>
</dbReference>
<dbReference type="PANTHER" id="PTHR22625">
    <property type="entry name" value="PLEXIN"/>
    <property type="match status" value="1"/>
</dbReference>
<evidence type="ECO:0000256" key="1">
    <source>
        <dbReference type="ARBA" id="ARBA00004370"/>
    </source>
</evidence>
<keyword evidence="6" id="KW-0812">Transmembrane</keyword>
<dbReference type="GO" id="GO:0050772">
    <property type="term" value="P:positive regulation of axonogenesis"/>
    <property type="evidence" value="ECO:0007669"/>
    <property type="project" value="TreeGrafter"/>
</dbReference>
<dbReference type="PANTHER" id="PTHR22625:SF4">
    <property type="entry name" value="PLEXIN-C1"/>
    <property type="match status" value="1"/>
</dbReference>
<evidence type="ECO:0000259" key="8">
    <source>
        <dbReference type="SMART" id="SM00423"/>
    </source>
</evidence>
<dbReference type="SUPFAM" id="SSF103575">
    <property type="entry name" value="Plexin repeat"/>
    <property type="match status" value="1"/>
</dbReference>
<dbReference type="Gene3D" id="2.60.40.10">
    <property type="entry name" value="Immunoglobulins"/>
    <property type="match status" value="2"/>
</dbReference>
<dbReference type="GO" id="GO:0007411">
    <property type="term" value="P:axon guidance"/>
    <property type="evidence" value="ECO:0007669"/>
    <property type="project" value="UniProtKB-ARBA"/>
</dbReference>
<dbReference type="GO" id="GO:0005886">
    <property type="term" value="C:plasma membrane"/>
    <property type="evidence" value="ECO:0007669"/>
    <property type="project" value="TreeGrafter"/>
</dbReference>
<feature type="coiled-coil region" evidence="5">
    <location>
        <begin position="883"/>
        <end position="910"/>
    </location>
</feature>
<evidence type="ECO:0000256" key="5">
    <source>
        <dbReference type="SAM" id="Coils"/>
    </source>
</evidence>
<feature type="domain" description="PSI" evidence="8">
    <location>
        <begin position="397"/>
        <end position="440"/>
    </location>
</feature>
<evidence type="ECO:0000256" key="6">
    <source>
        <dbReference type="SAM" id="Phobius"/>
    </source>
</evidence>
<dbReference type="GeneTree" id="ENSGT01150000286928"/>
<dbReference type="OMA" id="GVFIQID"/>
<dbReference type="CDD" id="cd00102">
    <property type="entry name" value="IPT"/>
    <property type="match status" value="2"/>
</dbReference>
<proteinExistence type="predicted"/>
<dbReference type="InterPro" id="IPR008936">
    <property type="entry name" value="Rho_GTPase_activation_prot"/>
</dbReference>
<dbReference type="Gene3D" id="3.10.20.90">
    <property type="entry name" value="Phosphatidylinositol 3-kinase Catalytic Subunit, Chain A, domain 1"/>
    <property type="match status" value="1"/>
</dbReference>
<feature type="domain" description="Sema" evidence="9">
    <location>
        <begin position="28"/>
        <end position="378"/>
    </location>
</feature>
<dbReference type="Gene3D" id="1.10.506.10">
    <property type="entry name" value="GTPase Activation - p120gap, domain 1"/>
    <property type="match status" value="1"/>
</dbReference>
<dbReference type="InterPro" id="IPR046800">
    <property type="entry name" value="Plexin_RBD"/>
</dbReference>
<dbReference type="InterPro" id="IPR015943">
    <property type="entry name" value="WD40/YVTN_repeat-like_dom_sf"/>
</dbReference>
<dbReference type="InterPro" id="IPR001627">
    <property type="entry name" value="Semap_dom"/>
</dbReference>
<keyword evidence="7" id="KW-0732">Signal</keyword>
<dbReference type="AlphaFoldDB" id="A0A3P8XP23"/>
<dbReference type="FunFam" id="3.10.20.90:FF:000429">
    <property type="entry name" value="Plexin C1"/>
    <property type="match status" value="1"/>
</dbReference>
<dbReference type="SUPFAM" id="SSF48350">
    <property type="entry name" value="GTPase activation domain, GAP"/>
    <property type="match status" value="1"/>
</dbReference>
<protein>
    <submittedName>
        <fullName evidence="10">Plexin C1</fullName>
    </submittedName>
</protein>
<dbReference type="InterPro" id="IPR016201">
    <property type="entry name" value="PSI"/>
</dbReference>
<keyword evidence="4" id="KW-0325">Glycoprotein</keyword>
<reference evidence="10" key="2">
    <citation type="submission" date="2020-02" db="EMBL/GenBank/DDBJ databases">
        <title>Esox lucius (northern pike) genome, fEsoLuc1, primary haplotype.</title>
        <authorList>
            <person name="Myers G."/>
            <person name="Karagic N."/>
            <person name="Meyer A."/>
            <person name="Pippel M."/>
            <person name="Reichard M."/>
            <person name="Winkler S."/>
            <person name="Tracey A."/>
            <person name="Sims Y."/>
            <person name="Howe K."/>
            <person name="Rhie A."/>
            <person name="Formenti G."/>
            <person name="Durbin R."/>
            <person name="Fedrigo O."/>
            <person name="Jarvis E.D."/>
        </authorList>
    </citation>
    <scope>NUCLEOTIDE SEQUENCE [LARGE SCALE GENOMIC DNA]</scope>
</reference>
<dbReference type="SUPFAM" id="SSF101912">
    <property type="entry name" value="Sema domain"/>
    <property type="match status" value="1"/>
</dbReference>
<feature type="chain" id="PRO_5044208652" evidence="7">
    <location>
        <begin position="19"/>
        <end position="1487"/>
    </location>
</feature>
<dbReference type="InterPro" id="IPR013548">
    <property type="entry name" value="Plexin_cytoplasmic_RasGAP_dom"/>
</dbReference>
<keyword evidence="5" id="KW-0175">Coiled coil</keyword>
<dbReference type="GO" id="GO:0007162">
    <property type="term" value="P:negative regulation of cell adhesion"/>
    <property type="evidence" value="ECO:0007669"/>
    <property type="project" value="TreeGrafter"/>
</dbReference>
<dbReference type="InterPro" id="IPR031148">
    <property type="entry name" value="Plexin"/>
</dbReference>
<evidence type="ECO:0000259" key="9">
    <source>
        <dbReference type="SMART" id="SM00630"/>
    </source>
</evidence>
<dbReference type="Pfam" id="PF08337">
    <property type="entry name" value="Plexin_cytopl"/>
    <property type="match status" value="1"/>
</dbReference>
<keyword evidence="11" id="KW-1185">Reference proteome</keyword>
<organism evidence="10 11">
    <name type="scientific">Esox lucius</name>
    <name type="common">Northern pike</name>
    <dbReference type="NCBI Taxonomy" id="8010"/>
    <lineage>
        <taxon>Eukaryota</taxon>
        <taxon>Metazoa</taxon>
        <taxon>Chordata</taxon>
        <taxon>Craniata</taxon>
        <taxon>Vertebrata</taxon>
        <taxon>Euteleostomi</taxon>
        <taxon>Actinopterygii</taxon>
        <taxon>Neopterygii</taxon>
        <taxon>Teleostei</taxon>
        <taxon>Protacanthopterygii</taxon>
        <taxon>Esociformes</taxon>
        <taxon>Esocidae</taxon>
        <taxon>Esox</taxon>
    </lineage>
</organism>
<evidence type="ECO:0000313" key="11">
    <source>
        <dbReference type="Proteomes" id="UP000265140"/>
    </source>
</evidence>
<dbReference type="Pfam" id="PF01437">
    <property type="entry name" value="PSI"/>
    <property type="match status" value="1"/>
</dbReference>
<dbReference type="GO" id="GO:0030334">
    <property type="term" value="P:regulation of cell migration"/>
    <property type="evidence" value="ECO:0007669"/>
    <property type="project" value="TreeGrafter"/>
</dbReference>
<dbReference type="Bgee" id="ENSELUG00000007354">
    <property type="expression patterns" value="Expressed in head kidney and 14 other cell types or tissues"/>
</dbReference>
<dbReference type="Ensembl" id="ENSELUT00000009190.3">
    <property type="protein sequence ID" value="ENSELUP00000006305.3"/>
    <property type="gene ID" value="ENSELUG00000007354.3"/>
</dbReference>
<dbReference type="InterPro" id="IPR036352">
    <property type="entry name" value="Semap_dom_sf"/>
</dbReference>
<keyword evidence="6" id="KW-1133">Transmembrane helix</keyword>
<keyword evidence="2 6" id="KW-0472">Membrane</keyword>